<dbReference type="GeneID" id="25291465"/>
<evidence type="ECO:0000256" key="6">
    <source>
        <dbReference type="SAM" id="Phobius"/>
    </source>
</evidence>
<evidence type="ECO:0000256" key="4">
    <source>
        <dbReference type="ARBA" id="ARBA00023136"/>
    </source>
</evidence>
<protein>
    <recommendedName>
        <fullName evidence="7">Major facilitator superfamily (MFS) profile domain-containing protein</fullName>
    </recommendedName>
</protein>
<feature type="transmembrane region" description="Helical" evidence="6">
    <location>
        <begin position="85"/>
        <end position="103"/>
    </location>
</feature>
<evidence type="ECO:0000256" key="2">
    <source>
        <dbReference type="ARBA" id="ARBA00022692"/>
    </source>
</evidence>
<feature type="domain" description="Major facilitator superfamily (MFS) profile" evidence="7">
    <location>
        <begin position="49"/>
        <end position="328"/>
    </location>
</feature>
<feature type="region of interest" description="Disordered" evidence="5">
    <location>
        <begin position="1"/>
        <end position="36"/>
    </location>
</feature>
<keyword evidence="4 6" id="KW-0472">Membrane</keyword>
<dbReference type="PANTHER" id="PTHR23502:SF151">
    <property type="entry name" value="MAJOR FACILITATOR SUPERFAMILY (MFS) PROFILE DOMAIN-CONTAINING PROTEIN"/>
    <property type="match status" value="1"/>
</dbReference>
<dbReference type="PROSITE" id="PS50850">
    <property type="entry name" value="MFS"/>
    <property type="match status" value="1"/>
</dbReference>
<dbReference type="Gene3D" id="1.20.1720.10">
    <property type="entry name" value="Multidrug resistance protein D"/>
    <property type="match status" value="1"/>
</dbReference>
<feature type="transmembrane region" description="Helical" evidence="6">
    <location>
        <begin position="260"/>
        <end position="282"/>
    </location>
</feature>
<dbReference type="PANTHER" id="PTHR23502">
    <property type="entry name" value="MAJOR FACILITATOR SUPERFAMILY"/>
    <property type="match status" value="1"/>
</dbReference>
<dbReference type="InterPro" id="IPR005829">
    <property type="entry name" value="Sugar_transporter_CS"/>
</dbReference>
<dbReference type="HOGENOM" id="CLU_008455_8_4_1"/>
<feature type="compositionally biased region" description="Polar residues" evidence="5">
    <location>
        <begin position="23"/>
        <end position="32"/>
    </location>
</feature>
<dbReference type="GO" id="GO:0140115">
    <property type="term" value="P:export across plasma membrane"/>
    <property type="evidence" value="ECO:0007669"/>
    <property type="project" value="UniProtKB-ARBA"/>
</dbReference>
<name>A0A0D2G2H0_9EURO</name>
<dbReference type="PROSITE" id="PS00216">
    <property type="entry name" value="SUGAR_TRANSPORT_1"/>
    <property type="match status" value="1"/>
</dbReference>
<feature type="transmembrane region" description="Helical" evidence="6">
    <location>
        <begin position="115"/>
        <end position="133"/>
    </location>
</feature>
<evidence type="ECO:0000256" key="5">
    <source>
        <dbReference type="SAM" id="MobiDB-lite"/>
    </source>
</evidence>
<dbReference type="InterPro" id="IPR036259">
    <property type="entry name" value="MFS_trans_sf"/>
</dbReference>
<proteinExistence type="predicted"/>
<feature type="transmembrane region" description="Helical" evidence="6">
    <location>
        <begin position="174"/>
        <end position="199"/>
    </location>
</feature>
<accession>A0A0D2G2H0</accession>
<keyword evidence="2 6" id="KW-0812">Transmembrane</keyword>
<evidence type="ECO:0000259" key="7">
    <source>
        <dbReference type="PROSITE" id="PS50850"/>
    </source>
</evidence>
<dbReference type="Pfam" id="PF07690">
    <property type="entry name" value="MFS_1"/>
    <property type="match status" value="1"/>
</dbReference>
<feature type="transmembrane region" description="Helical" evidence="6">
    <location>
        <begin position="145"/>
        <end position="167"/>
    </location>
</feature>
<comment type="subcellular location">
    <subcellularLocation>
        <location evidence="1">Membrane</location>
        <topology evidence="1">Multi-pass membrane protein</topology>
    </subcellularLocation>
</comment>
<keyword evidence="9" id="KW-1185">Reference proteome</keyword>
<dbReference type="InterPro" id="IPR011701">
    <property type="entry name" value="MFS"/>
</dbReference>
<dbReference type="OrthoDB" id="4159967at2759"/>
<reference evidence="8 9" key="1">
    <citation type="submission" date="2015-01" db="EMBL/GenBank/DDBJ databases">
        <title>The Genome Sequence of Rhinocladiella mackenzie CBS 650.93.</title>
        <authorList>
            <consortium name="The Broad Institute Genomics Platform"/>
            <person name="Cuomo C."/>
            <person name="de Hoog S."/>
            <person name="Gorbushina A."/>
            <person name="Stielow B."/>
            <person name="Teixiera M."/>
            <person name="Abouelleil A."/>
            <person name="Chapman S.B."/>
            <person name="Priest M."/>
            <person name="Young S.K."/>
            <person name="Wortman J."/>
            <person name="Nusbaum C."/>
            <person name="Birren B."/>
        </authorList>
    </citation>
    <scope>NUCLEOTIDE SEQUENCE [LARGE SCALE GENOMIC DNA]</scope>
    <source>
        <strain evidence="8 9">CBS 650.93</strain>
    </source>
</reference>
<dbReference type="EMBL" id="KN847476">
    <property type="protein sequence ID" value="KIX08737.1"/>
    <property type="molecule type" value="Genomic_DNA"/>
</dbReference>
<gene>
    <name evidence="8" type="ORF">Z518_03394</name>
</gene>
<dbReference type="RefSeq" id="XP_013275873.1">
    <property type="nucleotide sequence ID" value="XM_013420419.1"/>
</dbReference>
<dbReference type="GO" id="GO:0042908">
    <property type="term" value="P:xenobiotic transport"/>
    <property type="evidence" value="ECO:0007669"/>
    <property type="project" value="UniProtKB-ARBA"/>
</dbReference>
<dbReference type="SUPFAM" id="SSF103473">
    <property type="entry name" value="MFS general substrate transporter"/>
    <property type="match status" value="1"/>
</dbReference>
<dbReference type="InterPro" id="IPR020846">
    <property type="entry name" value="MFS_dom"/>
</dbReference>
<organism evidence="8 9">
    <name type="scientific">Rhinocladiella mackenziei CBS 650.93</name>
    <dbReference type="NCBI Taxonomy" id="1442369"/>
    <lineage>
        <taxon>Eukaryota</taxon>
        <taxon>Fungi</taxon>
        <taxon>Dikarya</taxon>
        <taxon>Ascomycota</taxon>
        <taxon>Pezizomycotina</taxon>
        <taxon>Eurotiomycetes</taxon>
        <taxon>Chaetothyriomycetidae</taxon>
        <taxon>Chaetothyriales</taxon>
        <taxon>Herpotrichiellaceae</taxon>
        <taxon>Rhinocladiella</taxon>
    </lineage>
</organism>
<evidence type="ECO:0000256" key="3">
    <source>
        <dbReference type="ARBA" id="ARBA00022989"/>
    </source>
</evidence>
<dbReference type="GO" id="GO:0005886">
    <property type="term" value="C:plasma membrane"/>
    <property type="evidence" value="ECO:0007669"/>
    <property type="project" value="TreeGrafter"/>
</dbReference>
<keyword evidence="3 6" id="KW-1133">Transmembrane helix</keyword>
<feature type="transmembrane region" description="Helical" evidence="6">
    <location>
        <begin position="294"/>
        <end position="314"/>
    </location>
</feature>
<dbReference type="Proteomes" id="UP000053617">
    <property type="component" value="Unassembled WGS sequence"/>
</dbReference>
<evidence type="ECO:0000313" key="8">
    <source>
        <dbReference type="EMBL" id="KIX08737.1"/>
    </source>
</evidence>
<dbReference type="GO" id="GO:0022857">
    <property type="term" value="F:transmembrane transporter activity"/>
    <property type="evidence" value="ECO:0007669"/>
    <property type="project" value="InterPro"/>
</dbReference>
<feature type="transmembrane region" description="Helical" evidence="6">
    <location>
        <begin position="47"/>
        <end position="70"/>
    </location>
</feature>
<dbReference type="AlphaFoldDB" id="A0A0D2G2H0"/>
<evidence type="ECO:0000313" key="9">
    <source>
        <dbReference type="Proteomes" id="UP000053617"/>
    </source>
</evidence>
<dbReference type="VEuPathDB" id="FungiDB:Z518_03394"/>
<sequence>MSKGGLLDGPRERTDQDDENQGKQEQPFQNNVDAPKPYTVFTHTERWLITIIMGIAMFFSPMTANVYFPAMPALAEAAHVSVQDINLTITAYIALQGIAPLFVGDLADKIGRRPVYLLTFVIYITASLGLALTKGSYAVLLSLRTLRSAGCSATAAISYGVLADVAIPSKRGHMLGAAMIAANTGPTVPAFFLALAVLFPETSRRIVDNGSLAAPRWNRPTISFLMTYPRNATSSEEGLQLARKNTRMRFPNPLPALRIIFYRDAALVLCISAVHYVSYYCLQATIPARFADGYNLNGLRIGLTYLAIGIGVAFGDFSNGKFLDINYR</sequence>
<evidence type="ECO:0000256" key="1">
    <source>
        <dbReference type="ARBA" id="ARBA00004141"/>
    </source>
</evidence>